<name>A0AAV6VMW3_9ARAC</name>
<feature type="transmembrane region" description="Helical" evidence="1">
    <location>
        <begin position="7"/>
        <end position="31"/>
    </location>
</feature>
<evidence type="ECO:0008006" key="4">
    <source>
        <dbReference type="Google" id="ProtNLM"/>
    </source>
</evidence>
<dbReference type="Proteomes" id="UP000827092">
    <property type="component" value="Unassembled WGS sequence"/>
</dbReference>
<gene>
    <name evidence="2" type="ORF">JTE90_004338</name>
</gene>
<sequence>MQELAEIVYLVKSVNACLSPIVFILLSFWTTGIFYNLAKILYDVVFTEGNLAFVSAIVYITNYSIQFVILVLLASLMPIDISEMKSIVLQLLNSKNQVSVPGVKAENINLMISTLDNFEKEVTITAMGVLDLKRNLILVTLGVIVTYEVLIVQVLGMEYGKTTDG</sequence>
<dbReference type="AlphaFoldDB" id="A0AAV6VMW3"/>
<evidence type="ECO:0000313" key="3">
    <source>
        <dbReference type="Proteomes" id="UP000827092"/>
    </source>
</evidence>
<feature type="transmembrane region" description="Helical" evidence="1">
    <location>
        <begin position="51"/>
        <end position="76"/>
    </location>
</feature>
<evidence type="ECO:0000256" key="1">
    <source>
        <dbReference type="SAM" id="Phobius"/>
    </source>
</evidence>
<dbReference type="EMBL" id="JAFNEN010000059">
    <property type="protein sequence ID" value="KAG8197071.1"/>
    <property type="molecule type" value="Genomic_DNA"/>
</dbReference>
<keyword evidence="1" id="KW-0472">Membrane</keyword>
<keyword evidence="1" id="KW-0812">Transmembrane</keyword>
<comment type="caution">
    <text evidence="2">The sequence shown here is derived from an EMBL/GenBank/DDBJ whole genome shotgun (WGS) entry which is preliminary data.</text>
</comment>
<accession>A0AAV6VMW3</accession>
<organism evidence="2 3">
    <name type="scientific">Oedothorax gibbosus</name>
    <dbReference type="NCBI Taxonomy" id="931172"/>
    <lineage>
        <taxon>Eukaryota</taxon>
        <taxon>Metazoa</taxon>
        <taxon>Ecdysozoa</taxon>
        <taxon>Arthropoda</taxon>
        <taxon>Chelicerata</taxon>
        <taxon>Arachnida</taxon>
        <taxon>Araneae</taxon>
        <taxon>Araneomorphae</taxon>
        <taxon>Entelegynae</taxon>
        <taxon>Araneoidea</taxon>
        <taxon>Linyphiidae</taxon>
        <taxon>Erigoninae</taxon>
        <taxon>Oedothorax</taxon>
    </lineage>
</organism>
<keyword evidence="1" id="KW-1133">Transmembrane helix</keyword>
<keyword evidence="3" id="KW-1185">Reference proteome</keyword>
<evidence type="ECO:0000313" key="2">
    <source>
        <dbReference type="EMBL" id="KAG8197071.1"/>
    </source>
</evidence>
<protein>
    <recommendedName>
        <fullName evidence="4">Gustatory receptor</fullName>
    </recommendedName>
</protein>
<feature type="transmembrane region" description="Helical" evidence="1">
    <location>
        <begin position="136"/>
        <end position="156"/>
    </location>
</feature>
<reference evidence="2 3" key="1">
    <citation type="journal article" date="2022" name="Nat. Ecol. Evol.">
        <title>A masculinizing supergene underlies an exaggerated male reproductive morph in a spider.</title>
        <authorList>
            <person name="Hendrickx F."/>
            <person name="De Corte Z."/>
            <person name="Sonet G."/>
            <person name="Van Belleghem S.M."/>
            <person name="Kostlbacher S."/>
            <person name="Vangestel C."/>
        </authorList>
    </citation>
    <scope>NUCLEOTIDE SEQUENCE [LARGE SCALE GENOMIC DNA]</scope>
    <source>
        <strain evidence="2">W744_W776</strain>
    </source>
</reference>
<proteinExistence type="predicted"/>